<dbReference type="AlphaFoldDB" id="A0A542XJ24"/>
<dbReference type="GO" id="GO:0005524">
    <property type="term" value="F:ATP binding"/>
    <property type="evidence" value="ECO:0007669"/>
    <property type="project" value="UniProtKB-KW"/>
</dbReference>
<dbReference type="GO" id="GO:0022857">
    <property type="term" value="F:transmembrane transporter activity"/>
    <property type="evidence" value="ECO:0007669"/>
    <property type="project" value="TreeGrafter"/>
</dbReference>
<feature type="domain" description="MacB-like periplasmic core" evidence="9">
    <location>
        <begin position="21"/>
        <end position="216"/>
    </location>
</feature>
<evidence type="ECO:0000256" key="2">
    <source>
        <dbReference type="ARBA" id="ARBA00022475"/>
    </source>
</evidence>
<dbReference type="Proteomes" id="UP000677457">
    <property type="component" value="Unassembled WGS sequence"/>
</dbReference>
<evidence type="ECO:0000259" key="9">
    <source>
        <dbReference type="Pfam" id="PF12704"/>
    </source>
</evidence>
<dbReference type="Pfam" id="PF12704">
    <property type="entry name" value="MacB_PCD"/>
    <property type="match status" value="1"/>
</dbReference>
<evidence type="ECO:0000313" key="12">
    <source>
        <dbReference type="Proteomes" id="UP000315983"/>
    </source>
</evidence>
<evidence type="ECO:0000256" key="6">
    <source>
        <dbReference type="ARBA" id="ARBA00038076"/>
    </source>
</evidence>
<feature type="transmembrane region" description="Helical" evidence="7">
    <location>
        <begin position="320"/>
        <end position="341"/>
    </location>
</feature>
<dbReference type="InterPro" id="IPR050250">
    <property type="entry name" value="Macrolide_Exporter_MacB"/>
</dbReference>
<comment type="caution">
    <text evidence="11">The sequence shown here is derived from an EMBL/GenBank/DDBJ whole genome shotgun (WGS) entry which is preliminary data.</text>
</comment>
<dbReference type="EMBL" id="VFOL01000001">
    <property type="protein sequence ID" value="TQL35643.1"/>
    <property type="molecule type" value="Genomic_DNA"/>
</dbReference>
<organism evidence="11 12">
    <name type="scientific">Salinispora arenicola</name>
    <dbReference type="NCBI Taxonomy" id="168697"/>
    <lineage>
        <taxon>Bacteria</taxon>
        <taxon>Bacillati</taxon>
        <taxon>Actinomycetota</taxon>
        <taxon>Actinomycetes</taxon>
        <taxon>Micromonosporales</taxon>
        <taxon>Micromonosporaceae</taxon>
        <taxon>Salinispora</taxon>
    </lineage>
</organism>
<gene>
    <name evidence="11" type="ORF">FB564_0706</name>
    <name evidence="10" type="ORF">Sar04_03760</name>
</gene>
<feature type="transmembrane region" description="Helical" evidence="7">
    <location>
        <begin position="273"/>
        <end position="299"/>
    </location>
</feature>
<name>A0A542XJ24_SALAC</name>
<reference evidence="10 13" key="2">
    <citation type="submission" date="2021-03" db="EMBL/GenBank/DDBJ databases">
        <title>Whole genome shotgun sequence of Salinispora arenicola NBRC 105043.</title>
        <authorList>
            <person name="Komaki H."/>
            <person name="Tamura T."/>
        </authorList>
    </citation>
    <scope>NUCLEOTIDE SEQUENCE [LARGE SCALE GENOMIC DNA]</scope>
    <source>
        <strain evidence="10 13">NBRC 105043</strain>
    </source>
</reference>
<feature type="domain" description="ABC3 transporter permease C-terminal" evidence="8">
    <location>
        <begin position="277"/>
        <end position="390"/>
    </location>
</feature>
<evidence type="ECO:0000313" key="11">
    <source>
        <dbReference type="EMBL" id="TQL35643.1"/>
    </source>
</evidence>
<keyword evidence="4 7" id="KW-1133">Transmembrane helix</keyword>
<keyword evidence="3 7" id="KW-0812">Transmembrane</keyword>
<comment type="similarity">
    <text evidence="6">Belongs to the ABC-4 integral membrane protein family.</text>
</comment>
<dbReference type="PANTHER" id="PTHR30572">
    <property type="entry name" value="MEMBRANE COMPONENT OF TRANSPORTER-RELATED"/>
    <property type="match status" value="1"/>
</dbReference>
<dbReference type="EMBL" id="BOQM01000002">
    <property type="protein sequence ID" value="GIM81752.1"/>
    <property type="molecule type" value="Genomic_DNA"/>
</dbReference>
<keyword evidence="2" id="KW-1003">Cell membrane</keyword>
<evidence type="ECO:0000313" key="13">
    <source>
        <dbReference type="Proteomes" id="UP000677457"/>
    </source>
</evidence>
<keyword evidence="5 7" id="KW-0472">Membrane</keyword>
<evidence type="ECO:0000256" key="4">
    <source>
        <dbReference type="ARBA" id="ARBA00022989"/>
    </source>
</evidence>
<dbReference type="RefSeq" id="WP_018908311.1">
    <property type="nucleotide sequence ID" value="NZ_BOQM01000002.1"/>
</dbReference>
<dbReference type="GO" id="GO:0005886">
    <property type="term" value="C:plasma membrane"/>
    <property type="evidence" value="ECO:0007669"/>
    <property type="project" value="UniProtKB-SubCell"/>
</dbReference>
<dbReference type="InterPro" id="IPR025857">
    <property type="entry name" value="MacB_PCD"/>
</dbReference>
<comment type="subcellular location">
    <subcellularLocation>
        <location evidence="1">Cell membrane</location>
        <topology evidence="1">Multi-pass membrane protein</topology>
    </subcellularLocation>
</comment>
<evidence type="ECO:0000259" key="8">
    <source>
        <dbReference type="Pfam" id="PF02687"/>
    </source>
</evidence>
<evidence type="ECO:0000256" key="5">
    <source>
        <dbReference type="ARBA" id="ARBA00023136"/>
    </source>
</evidence>
<keyword evidence="11" id="KW-0547">Nucleotide-binding</keyword>
<keyword evidence="11" id="KW-0067">ATP-binding</keyword>
<proteinExistence type="inferred from homology"/>
<dbReference type="InterPro" id="IPR003838">
    <property type="entry name" value="ABC3_permease_C"/>
</dbReference>
<evidence type="ECO:0000256" key="7">
    <source>
        <dbReference type="SAM" id="Phobius"/>
    </source>
</evidence>
<keyword evidence="13" id="KW-1185">Reference proteome</keyword>
<protein>
    <submittedName>
        <fullName evidence="10">ABC transporter permease</fullName>
    </submittedName>
    <submittedName>
        <fullName evidence="11">Putative ABC transport system permease protein/macrolide transport system ATP-binding/permease protein</fullName>
    </submittedName>
</protein>
<evidence type="ECO:0000256" key="1">
    <source>
        <dbReference type="ARBA" id="ARBA00004651"/>
    </source>
</evidence>
<accession>A0A542XJ24</accession>
<dbReference type="Proteomes" id="UP000315983">
    <property type="component" value="Unassembled WGS sequence"/>
</dbReference>
<sequence>MLRDLAGEALNAVLARPRRMLLTALGTVFGMGALVAMTGLTTTAGEHIIGRFDELAATEVRVVPVESDGPQTAVSLLPWDAEDRLQRLNGVVGAGTLSILELPDVRVRTTAVVDPLSSNDRAAPIVAASPGLLPAVHGVVGSGRWFDNGYSGRGDRVVVLGRNLAESLNVGDVSRRVAVFVGDHAYTVIGILSDVRREPSLLNSVLLPDGTARLDFGLTAPTSVRIDTQIGAARLIAGQARLALAPQEPERLRVLQESEPAVTRAKVSEDVRVLLVLVGAVSLVIGALGIANTTLVAVLERTAEIGLRRSLGATRATVAGQFLLESVGIGLFGGLLGAALGVLTTVGVSYAQTWTPVLDPLVAPVAVAVGGLTGLAAGAFPAWRAATVEPIAALRNDG</sequence>
<evidence type="ECO:0000313" key="10">
    <source>
        <dbReference type="EMBL" id="GIM81752.1"/>
    </source>
</evidence>
<reference evidence="11 12" key="1">
    <citation type="submission" date="2019-06" db="EMBL/GenBank/DDBJ databases">
        <title>Sequencing the genomes of 1000 actinobacteria strains.</title>
        <authorList>
            <person name="Klenk H.-P."/>
        </authorList>
    </citation>
    <scope>NUCLEOTIDE SEQUENCE [LARGE SCALE GENOMIC DNA]</scope>
    <source>
        <strain evidence="11 12">DSM 44819</strain>
    </source>
</reference>
<feature type="transmembrane region" description="Helical" evidence="7">
    <location>
        <begin position="361"/>
        <end position="383"/>
    </location>
</feature>
<dbReference type="PANTHER" id="PTHR30572:SF4">
    <property type="entry name" value="ABC TRANSPORTER PERMEASE YTRF"/>
    <property type="match status" value="1"/>
</dbReference>
<evidence type="ECO:0000256" key="3">
    <source>
        <dbReference type="ARBA" id="ARBA00022692"/>
    </source>
</evidence>
<dbReference type="Pfam" id="PF02687">
    <property type="entry name" value="FtsX"/>
    <property type="match status" value="1"/>
</dbReference>
<feature type="transmembrane region" description="Helical" evidence="7">
    <location>
        <begin position="21"/>
        <end position="40"/>
    </location>
</feature>